<accession>A0A0L7M9S3</accession>
<dbReference type="Proteomes" id="UP000054282">
    <property type="component" value="Unassembled WGS sequence"/>
</dbReference>
<feature type="non-terminal residue" evidence="1">
    <location>
        <position position="1"/>
    </location>
</feature>
<organism evidence="1 2">
    <name type="scientific">Plasmodium falciparum (isolate Dd2)</name>
    <dbReference type="NCBI Taxonomy" id="57267"/>
    <lineage>
        <taxon>Eukaryota</taxon>
        <taxon>Sar</taxon>
        <taxon>Alveolata</taxon>
        <taxon>Apicomplexa</taxon>
        <taxon>Aconoidasida</taxon>
        <taxon>Haemosporida</taxon>
        <taxon>Plasmodiidae</taxon>
        <taxon>Plasmodium</taxon>
        <taxon>Plasmodium (Laverania)</taxon>
    </lineage>
</organism>
<evidence type="ECO:0000313" key="2">
    <source>
        <dbReference type="Proteomes" id="UP000054282"/>
    </source>
</evidence>
<protein>
    <submittedName>
        <fullName evidence="1">Uncharacterized protein</fullName>
    </submittedName>
</protein>
<proteinExistence type="predicted"/>
<gene>
    <name evidence="1" type="ORF">PFDG_05102</name>
</gene>
<dbReference type="EMBL" id="GG702654">
    <property type="protein sequence ID" value="KOB89553.1"/>
    <property type="molecule type" value="Genomic_DNA"/>
</dbReference>
<dbReference type="KEGG" id="pfd:PFDG_05102"/>
<name>A0A0L7M9S3_PLAF4</name>
<reference evidence="2" key="2">
    <citation type="submission" date="2006-09" db="EMBL/GenBank/DDBJ databases">
        <title>The genome sequence of Plasmodium falciparum Dd2.</title>
        <authorList>
            <consortium name="The Broad Institute Genome Sequencing Platform"/>
            <person name="Birren B."/>
            <person name="Lander E."/>
            <person name="Galagan J."/>
            <person name="Nusbaum C."/>
            <person name="Devon K."/>
            <person name="Henn M."/>
            <person name="Jaffe D."/>
            <person name="Butler J."/>
            <person name="Alvarez P."/>
            <person name="Gnerre S."/>
            <person name="Grabherr M."/>
            <person name="Kleber M."/>
            <person name="Mauceli E."/>
            <person name="Brockman W."/>
            <person name="MacCallum I.A."/>
            <person name="Rounsley S."/>
            <person name="Young S."/>
            <person name="LaButti K."/>
            <person name="Pushparaj V."/>
            <person name="DeCaprio D."/>
            <person name="Crawford M."/>
            <person name="Koehrsen M."/>
            <person name="Engels R."/>
            <person name="Montgomery P."/>
            <person name="Pearson M."/>
            <person name="Howarth C."/>
            <person name="Larson L."/>
            <person name="Luoma S."/>
            <person name="White J."/>
            <person name="Kodira C."/>
            <person name="Zeng Q."/>
            <person name="O'Leary S."/>
            <person name="Yandava C."/>
            <person name="Alvarado L."/>
            <person name="Wirth D."/>
            <person name="Volkman S."/>
            <person name="Hartl D."/>
        </authorList>
    </citation>
    <scope>NUCLEOTIDE SEQUENCE [LARGE SCALE GENOMIC DNA]</scope>
</reference>
<dbReference type="AlphaFoldDB" id="A0A0L7M9S3"/>
<evidence type="ECO:0000313" key="1">
    <source>
        <dbReference type="EMBL" id="KOB89553.1"/>
    </source>
</evidence>
<reference evidence="2" key="1">
    <citation type="submission" date="2006-09" db="EMBL/GenBank/DDBJ databases">
        <title>Annotation of Plasmodium falciparum Dd2.</title>
        <authorList>
            <consortium name="The Broad Institute Genome Sequencing Platform"/>
            <person name="Volkman S.K."/>
            <person name="Neafsey D.E."/>
            <person name="Dash A.P."/>
            <person name="Chitnis C.E."/>
            <person name="Hartl D.L."/>
            <person name="Young S.K."/>
            <person name="Zeng Q."/>
            <person name="Koehrsen M."/>
            <person name="Alvarado L."/>
            <person name="Berlin A."/>
            <person name="Borenstein D."/>
            <person name="Chapman S.B."/>
            <person name="Chen Z."/>
            <person name="Engels R."/>
            <person name="Freedman E."/>
            <person name="Gellesch M."/>
            <person name="Goldberg J."/>
            <person name="Griggs A."/>
            <person name="Gujja S."/>
            <person name="Heilman E.R."/>
            <person name="Heiman D.I."/>
            <person name="Howarth C."/>
            <person name="Jen D."/>
            <person name="Larson L."/>
            <person name="Mehta T."/>
            <person name="Neiman D."/>
            <person name="Park D."/>
            <person name="Pearson M."/>
            <person name="Roberts A."/>
            <person name="Saif S."/>
            <person name="Shea T."/>
            <person name="Shenoy N."/>
            <person name="Sisk P."/>
            <person name="Stolte C."/>
            <person name="Sykes S."/>
            <person name="Walk T."/>
            <person name="White J."/>
            <person name="Yandava C."/>
            <person name="Haas B."/>
            <person name="Henn M.R."/>
            <person name="Nusbaum C."/>
            <person name="Birren B."/>
        </authorList>
    </citation>
    <scope>NUCLEOTIDE SEQUENCE [LARGE SCALE GENOMIC DNA]</scope>
</reference>
<sequence length="74" mass="8783">HDEGHSAYSYDLSISFQELPINFLPTYKKNGNRPIINRSDTEWVQKEYKLIHNIKWYKGGKQETRIPSVRSIFV</sequence>